<dbReference type="PANTHER" id="PTHR43300:SF12">
    <property type="entry name" value="CHLORAMPHENICOL ACETYLTRANSFERASE"/>
    <property type="match status" value="1"/>
</dbReference>
<dbReference type="Gene3D" id="2.160.10.10">
    <property type="entry name" value="Hexapeptide repeat proteins"/>
    <property type="match status" value="1"/>
</dbReference>
<sequence length="184" mass="20321">MNSFYSKEELNGIGFSRIGNNVLISRKCSIYSPEKISIGDNVRIDDFSILTGNISIGNYVHIASYVALYAGREGIEVEDFVGISARSLIYSVTDDYSGEYLTNPTIPMQFKNIQDEKVILRKHSLVGAGCIVLPGVVIEEGCSFGAMSLINKSTQPWGVYIGAPAKRLKDRSKNLLKVEKQFLD</sequence>
<dbReference type="RefSeq" id="WP_206872473.1">
    <property type="nucleotide sequence ID" value="NZ_BMBA01000008.1"/>
</dbReference>
<evidence type="ECO:0000256" key="6">
    <source>
        <dbReference type="ARBA" id="ARBA00047633"/>
    </source>
</evidence>
<dbReference type="PANTHER" id="PTHR43300">
    <property type="entry name" value="ACETYLTRANSFERASE"/>
    <property type="match status" value="1"/>
</dbReference>
<proteinExistence type="predicted"/>
<evidence type="ECO:0000256" key="3">
    <source>
        <dbReference type="ARBA" id="ARBA00022679"/>
    </source>
</evidence>
<gene>
    <name evidence="7" type="primary">vioB</name>
    <name evidence="7" type="ORF">CSC2_44880</name>
</gene>
<evidence type="ECO:0000256" key="2">
    <source>
        <dbReference type="ARBA" id="ARBA00020291"/>
    </source>
</evidence>
<dbReference type="SUPFAM" id="SSF51161">
    <property type="entry name" value="Trimeric LpxA-like enzymes"/>
    <property type="match status" value="1"/>
</dbReference>
<evidence type="ECO:0000256" key="5">
    <source>
        <dbReference type="ARBA" id="ARBA00023315"/>
    </source>
</evidence>
<keyword evidence="4" id="KW-0046">Antibiotic resistance</keyword>
<evidence type="ECO:0000256" key="1">
    <source>
        <dbReference type="ARBA" id="ARBA00013235"/>
    </source>
</evidence>
<evidence type="ECO:0000313" key="8">
    <source>
        <dbReference type="Proteomes" id="UP000663802"/>
    </source>
</evidence>
<dbReference type="InterPro" id="IPR001451">
    <property type="entry name" value="Hexapep"/>
</dbReference>
<reference evidence="7 8" key="1">
    <citation type="journal article" date="2021" name="Int. J. Syst. Evol. Microbiol.">
        <title>Clostridium zeae sp. nov., isolated from corn silage.</title>
        <authorList>
            <person name="Kobayashi H."/>
            <person name="Tanizawa Y."/>
            <person name="Yagura M."/>
            <person name="Sakamoto M."/>
            <person name="Ohkuma M."/>
            <person name="Tohno M."/>
        </authorList>
    </citation>
    <scope>NUCLEOTIDE SEQUENCE [LARGE SCALE GENOMIC DNA]</scope>
    <source>
        <strain evidence="7 8">CSC2</strain>
    </source>
</reference>
<keyword evidence="5" id="KW-0012">Acyltransferase</keyword>
<dbReference type="EMBL" id="BMBA01000008">
    <property type="protein sequence ID" value="GFZ33962.1"/>
    <property type="molecule type" value="Genomic_DNA"/>
</dbReference>
<comment type="catalytic activity">
    <reaction evidence="6">
        <text>chloramphenicol + acetyl-CoA = chloramphenicol 3-acetate + CoA</text>
        <dbReference type="Rhea" id="RHEA:18421"/>
        <dbReference type="ChEBI" id="CHEBI:16730"/>
        <dbReference type="ChEBI" id="CHEBI:17698"/>
        <dbReference type="ChEBI" id="CHEBI:57287"/>
        <dbReference type="ChEBI" id="CHEBI:57288"/>
        <dbReference type="EC" id="2.3.1.28"/>
    </reaction>
</comment>
<dbReference type="Proteomes" id="UP000663802">
    <property type="component" value="Unassembled WGS sequence"/>
</dbReference>
<evidence type="ECO:0000256" key="4">
    <source>
        <dbReference type="ARBA" id="ARBA00023251"/>
    </source>
</evidence>
<dbReference type="EC" id="2.3.1.28" evidence="1"/>
<name>A0ABQ1EGK1_9CLOT</name>
<keyword evidence="3" id="KW-0808">Transferase</keyword>
<protein>
    <recommendedName>
        <fullName evidence="2">Chloramphenicol acetyltransferase</fullName>
        <ecNumber evidence="1">2.3.1.28</ecNumber>
    </recommendedName>
</protein>
<dbReference type="InterPro" id="IPR050179">
    <property type="entry name" value="Trans_hexapeptide_repeat"/>
</dbReference>
<organism evidence="7 8">
    <name type="scientific">Clostridium zeae</name>
    <dbReference type="NCBI Taxonomy" id="2759022"/>
    <lineage>
        <taxon>Bacteria</taxon>
        <taxon>Bacillati</taxon>
        <taxon>Bacillota</taxon>
        <taxon>Clostridia</taxon>
        <taxon>Eubacteriales</taxon>
        <taxon>Clostridiaceae</taxon>
        <taxon>Clostridium</taxon>
    </lineage>
</organism>
<evidence type="ECO:0000313" key="7">
    <source>
        <dbReference type="EMBL" id="GFZ33962.1"/>
    </source>
</evidence>
<dbReference type="CDD" id="cd04647">
    <property type="entry name" value="LbH_MAT_like"/>
    <property type="match status" value="1"/>
</dbReference>
<keyword evidence="8" id="KW-1185">Reference proteome</keyword>
<accession>A0ABQ1EGK1</accession>
<comment type="caution">
    <text evidence="7">The sequence shown here is derived from an EMBL/GenBank/DDBJ whole genome shotgun (WGS) entry which is preliminary data.</text>
</comment>
<dbReference type="InterPro" id="IPR011004">
    <property type="entry name" value="Trimer_LpxA-like_sf"/>
</dbReference>
<dbReference type="Pfam" id="PF00132">
    <property type="entry name" value="Hexapep"/>
    <property type="match status" value="1"/>
</dbReference>